<feature type="compositionally biased region" description="Polar residues" evidence="1">
    <location>
        <begin position="30"/>
        <end position="42"/>
    </location>
</feature>
<keyword evidence="5" id="KW-1185">Reference proteome</keyword>
<dbReference type="GO" id="GO:0006508">
    <property type="term" value="P:proteolysis"/>
    <property type="evidence" value="ECO:0007669"/>
    <property type="project" value="InterPro"/>
</dbReference>
<protein>
    <submittedName>
        <fullName evidence="4">Zn-dependent exopeptidase M28</fullName>
    </submittedName>
</protein>
<keyword evidence="2" id="KW-0732">Signal</keyword>
<dbReference type="Proteomes" id="UP000475214">
    <property type="component" value="Unassembled WGS sequence"/>
</dbReference>
<name>A0A6L9S0S9_9ACTN</name>
<evidence type="ECO:0000313" key="5">
    <source>
        <dbReference type="Proteomes" id="UP000475214"/>
    </source>
</evidence>
<dbReference type="PANTHER" id="PTHR12147:SF26">
    <property type="entry name" value="PEPTIDASE M28 DOMAIN-CONTAINING PROTEIN"/>
    <property type="match status" value="1"/>
</dbReference>
<dbReference type="AlphaFoldDB" id="A0A6L9S0S9"/>
<sequence length="340" mass="35604">MGCVRRSLTLWGVVAAAVLVTACNGDDDGSSSPAGTTPAEQESPTTSPPTTPPTPTSSPSPTPTPTPTPTPEPVMFDADAAFDTIEHLAGEIGPREGTSDAFARAADDITDRFEGLDYEISHVQVPVPAGNSWGVDVGEGESTNVIADPPGFDPDEAHVIIGAHLDTVPQAPGAEDNASGVAVMMELARMASVEAPPVPVRFIAFGAEEPRGEGDDMHHFGSQQYVADMPADQQEALVGMVSLDRVGVAADHVPICTGGTGTTQLRDALIEAAESIDVPAEACENRASDHWSFEKAELPSARLGSVPYEAYHSPDDVPEVVDTDQLDLVGRTMWAWLTSL</sequence>
<dbReference type="EMBL" id="JAAGOA010000002">
    <property type="protein sequence ID" value="NED99084.1"/>
    <property type="molecule type" value="Genomic_DNA"/>
</dbReference>
<feature type="signal peptide" evidence="2">
    <location>
        <begin position="1"/>
        <end position="22"/>
    </location>
</feature>
<feature type="domain" description="Peptidase M28" evidence="3">
    <location>
        <begin position="144"/>
        <end position="336"/>
    </location>
</feature>
<organism evidence="4 5">
    <name type="scientific">Phytoactinopolyspora halotolerans</name>
    <dbReference type="NCBI Taxonomy" id="1981512"/>
    <lineage>
        <taxon>Bacteria</taxon>
        <taxon>Bacillati</taxon>
        <taxon>Actinomycetota</taxon>
        <taxon>Actinomycetes</taxon>
        <taxon>Jiangellales</taxon>
        <taxon>Jiangellaceae</taxon>
        <taxon>Phytoactinopolyspora</taxon>
    </lineage>
</organism>
<evidence type="ECO:0000313" key="4">
    <source>
        <dbReference type="EMBL" id="NED99084.1"/>
    </source>
</evidence>
<evidence type="ECO:0000259" key="3">
    <source>
        <dbReference type="Pfam" id="PF04389"/>
    </source>
</evidence>
<dbReference type="Pfam" id="PF04389">
    <property type="entry name" value="Peptidase_M28"/>
    <property type="match status" value="1"/>
</dbReference>
<accession>A0A6L9S0S9</accession>
<dbReference type="InterPro" id="IPR045175">
    <property type="entry name" value="M28_fam"/>
</dbReference>
<dbReference type="Gene3D" id="3.40.630.10">
    <property type="entry name" value="Zn peptidases"/>
    <property type="match status" value="1"/>
</dbReference>
<dbReference type="PROSITE" id="PS51257">
    <property type="entry name" value="PROKAR_LIPOPROTEIN"/>
    <property type="match status" value="1"/>
</dbReference>
<evidence type="ECO:0000256" key="1">
    <source>
        <dbReference type="SAM" id="MobiDB-lite"/>
    </source>
</evidence>
<dbReference type="SUPFAM" id="SSF53187">
    <property type="entry name" value="Zn-dependent exopeptidases"/>
    <property type="match status" value="1"/>
</dbReference>
<gene>
    <name evidence="4" type="ORF">G1H10_02765</name>
</gene>
<reference evidence="4 5" key="1">
    <citation type="submission" date="2020-02" db="EMBL/GenBank/DDBJ databases">
        <authorList>
            <person name="Li X.-J."/>
            <person name="Han X.-M."/>
        </authorList>
    </citation>
    <scope>NUCLEOTIDE SEQUENCE [LARGE SCALE GENOMIC DNA]</scope>
    <source>
        <strain evidence="4 5">CCTCC AB 2017055</strain>
    </source>
</reference>
<comment type="caution">
    <text evidence="4">The sequence shown here is derived from an EMBL/GenBank/DDBJ whole genome shotgun (WGS) entry which is preliminary data.</text>
</comment>
<dbReference type="PANTHER" id="PTHR12147">
    <property type="entry name" value="METALLOPEPTIDASE M28 FAMILY MEMBER"/>
    <property type="match status" value="1"/>
</dbReference>
<feature type="region of interest" description="Disordered" evidence="1">
    <location>
        <begin position="25"/>
        <end position="75"/>
    </location>
</feature>
<dbReference type="InterPro" id="IPR007484">
    <property type="entry name" value="Peptidase_M28"/>
</dbReference>
<evidence type="ECO:0000256" key="2">
    <source>
        <dbReference type="SAM" id="SignalP"/>
    </source>
</evidence>
<feature type="chain" id="PRO_5038831140" evidence="2">
    <location>
        <begin position="23"/>
        <end position="340"/>
    </location>
</feature>
<proteinExistence type="predicted"/>
<dbReference type="GO" id="GO:0008235">
    <property type="term" value="F:metalloexopeptidase activity"/>
    <property type="evidence" value="ECO:0007669"/>
    <property type="project" value="InterPro"/>
</dbReference>
<feature type="compositionally biased region" description="Pro residues" evidence="1">
    <location>
        <begin position="46"/>
        <end position="72"/>
    </location>
</feature>